<dbReference type="PROSITE" id="PS51819">
    <property type="entry name" value="VOC"/>
    <property type="match status" value="1"/>
</dbReference>
<evidence type="ECO:0000259" key="3">
    <source>
        <dbReference type="PROSITE" id="PS51819"/>
    </source>
</evidence>
<dbReference type="InterPro" id="IPR047057">
    <property type="entry name" value="MerR_fam"/>
</dbReference>
<dbReference type="RefSeq" id="WP_244682742.1">
    <property type="nucleotide sequence ID" value="NZ_JALIRM010000012.1"/>
</dbReference>
<keyword evidence="1 4" id="KW-0238">DNA-binding</keyword>
<name>A0ABU0D7Z2_9BACI</name>
<dbReference type="InterPro" id="IPR029068">
    <property type="entry name" value="Glyas_Bleomycin-R_OHBP_Dase"/>
</dbReference>
<dbReference type="Pfam" id="PF00903">
    <property type="entry name" value="Glyoxalase"/>
    <property type="match status" value="1"/>
</dbReference>
<organism evidence="4 5">
    <name type="scientific">Lederbergia wuyishanensis</name>
    <dbReference type="NCBI Taxonomy" id="1347903"/>
    <lineage>
        <taxon>Bacteria</taxon>
        <taxon>Bacillati</taxon>
        <taxon>Bacillota</taxon>
        <taxon>Bacilli</taxon>
        <taxon>Bacillales</taxon>
        <taxon>Bacillaceae</taxon>
        <taxon>Lederbergia</taxon>
    </lineage>
</organism>
<sequence length="345" mass="39865">MEKKHFKIGELANLVYISVRTLHHYDHIGLLVPSQYSDSGHRLYTKNDISRLQQILSLRNIGFTLEEIKEVLDGSALSPLEITNMHLRRVQDSFHKQKALLQRLEFLSEKFSSYKHVSLQDFFDTIEVIIMNEQKSMNVFSRAVPILDVVNYEESMKFYTETLGFRKNWEWGNPAGFGSVSRDQVEIFLNQEDDGNFGTSINVFVRDVEALYKEAKKNDAVIMVEPKMMQWGKELRVKDPDGHILRFTETASAEEKMIHRTEIKAKLENRLAALMEDLARETERSVGELLEEIIMHSFEPLEGLEGQASASPHTIETLELIDKLKKKHQIDYGTHDIYGFVEGND</sequence>
<evidence type="ECO:0000256" key="1">
    <source>
        <dbReference type="ARBA" id="ARBA00023125"/>
    </source>
</evidence>
<dbReference type="InterPro" id="IPR009061">
    <property type="entry name" value="DNA-bd_dom_put_sf"/>
</dbReference>
<dbReference type="PANTHER" id="PTHR30204:SF90">
    <property type="entry name" value="HTH-TYPE TRANSCRIPTIONAL ACTIVATOR MTA"/>
    <property type="match status" value="1"/>
</dbReference>
<dbReference type="PROSITE" id="PS50937">
    <property type="entry name" value="HTH_MERR_2"/>
    <property type="match status" value="1"/>
</dbReference>
<evidence type="ECO:0000313" key="4">
    <source>
        <dbReference type="EMBL" id="MDQ0344485.1"/>
    </source>
</evidence>
<dbReference type="CDD" id="cd04788">
    <property type="entry name" value="HTH_NolA-AlbR"/>
    <property type="match status" value="1"/>
</dbReference>
<feature type="domain" description="VOC" evidence="3">
    <location>
        <begin position="139"/>
        <end position="250"/>
    </location>
</feature>
<gene>
    <name evidence="4" type="ORF">J2S14_003328</name>
</gene>
<keyword evidence="5" id="KW-1185">Reference proteome</keyword>
<feature type="domain" description="HTH merR-type" evidence="2">
    <location>
        <begin position="5"/>
        <end position="74"/>
    </location>
</feature>
<dbReference type="PRINTS" id="PR00040">
    <property type="entry name" value="HTHMERR"/>
</dbReference>
<dbReference type="SUPFAM" id="SSF54593">
    <property type="entry name" value="Glyoxalase/Bleomycin resistance protein/Dihydroxybiphenyl dioxygenase"/>
    <property type="match status" value="1"/>
</dbReference>
<dbReference type="InterPro" id="IPR037523">
    <property type="entry name" value="VOC_core"/>
</dbReference>
<dbReference type="InterPro" id="IPR004360">
    <property type="entry name" value="Glyas_Fos-R_dOase_dom"/>
</dbReference>
<evidence type="ECO:0000313" key="5">
    <source>
        <dbReference type="Proteomes" id="UP001232343"/>
    </source>
</evidence>
<dbReference type="EMBL" id="JAUSUO010000009">
    <property type="protein sequence ID" value="MDQ0344485.1"/>
    <property type="molecule type" value="Genomic_DNA"/>
</dbReference>
<dbReference type="InterPro" id="IPR000551">
    <property type="entry name" value="MerR-type_HTH_dom"/>
</dbReference>
<dbReference type="PANTHER" id="PTHR30204">
    <property type="entry name" value="REDOX-CYCLING DRUG-SENSING TRANSCRIPTIONAL ACTIVATOR SOXR"/>
    <property type="match status" value="1"/>
</dbReference>
<dbReference type="SUPFAM" id="SSF46955">
    <property type="entry name" value="Putative DNA-binding domain"/>
    <property type="match status" value="1"/>
</dbReference>
<dbReference type="Proteomes" id="UP001232343">
    <property type="component" value="Unassembled WGS sequence"/>
</dbReference>
<reference evidence="4 5" key="1">
    <citation type="submission" date="2023-07" db="EMBL/GenBank/DDBJ databases">
        <title>Genomic Encyclopedia of Type Strains, Phase IV (KMG-IV): sequencing the most valuable type-strain genomes for metagenomic binning, comparative biology and taxonomic classification.</title>
        <authorList>
            <person name="Goeker M."/>
        </authorList>
    </citation>
    <scope>NUCLEOTIDE SEQUENCE [LARGE SCALE GENOMIC DNA]</scope>
    <source>
        <strain evidence="4 5">DSM 27848</strain>
    </source>
</reference>
<evidence type="ECO:0000259" key="2">
    <source>
        <dbReference type="PROSITE" id="PS50937"/>
    </source>
</evidence>
<accession>A0ABU0D7Z2</accession>
<proteinExistence type="predicted"/>
<dbReference type="Gene3D" id="1.10.1660.10">
    <property type="match status" value="1"/>
</dbReference>
<protein>
    <submittedName>
        <fullName evidence="4">DNA-binding transcriptional MerR regulator/uncharacterized glyoxalase superfamily protein PhnB</fullName>
    </submittedName>
</protein>
<dbReference type="GO" id="GO:0003677">
    <property type="term" value="F:DNA binding"/>
    <property type="evidence" value="ECO:0007669"/>
    <property type="project" value="UniProtKB-KW"/>
</dbReference>
<dbReference type="Pfam" id="PF13411">
    <property type="entry name" value="MerR_1"/>
    <property type="match status" value="1"/>
</dbReference>
<dbReference type="SMART" id="SM00422">
    <property type="entry name" value="HTH_MERR"/>
    <property type="match status" value="1"/>
</dbReference>
<comment type="caution">
    <text evidence="4">The sequence shown here is derived from an EMBL/GenBank/DDBJ whole genome shotgun (WGS) entry which is preliminary data.</text>
</comment>
<dbReference type="Gene3D" id="3.10.180.10">
    <property type="entry name" value="2,3-Dihydroxybiphenyl 1,2-Dioxygenase, domain 1"/>
    <property type="match status" value="1"/>
</dbReference>